<feature type="transmembrane region" description="Helical" evidence="6">
    <location>
        <begin position="123"/>
        <end position="144"/>
    </location>
</feature>
<organism evidence="7 8">
    <name type="scientific">Stylosanthes scabra</name>
    <dbReference type="NCBI Taxonomy" id="79078"/>
    <lineage>
        <taxon>Eukaryota</taxon>
        <taxon>Viridiplantae</taxon>
        <taxon>Streptophyta</taxon>
        <taxon>Embryophyta</taxon>
        <taxon>Tracheophyta</taxon>
        <taxon>Spermatophyta</taxon>
        <taxon>Magnoliopsida</taxon>
        <taxon>eudicotyledons</taxon>
        <taxon>Gunneridae</taxon>
        <taxon>Pentapetalae</taxon>
        <taxon>rosids</taxon>
        <taxon>fabids</taxon>
        <taxon>Fabales</taxon>
        <taxon>Fabaceae</taxon>
        <taxon>Papilionoideae</taxon>
        <taxon>50 kb inversion clade</taxon>
        <taxon>dalbergioids sensu lato</taxon>
        <taxon>Dalbergieae</taxon>
        <taxon>Pterocarpus clade</taxon>
        <taxon>Stylosanthes</taxon>
    </lineage>
</organism>
<proteinExistence type="predicted"/>
<evidence type="ECO:0000256" key="3">
    <source>
        <dbReference type="ARBA" id="ARBA00022989"/>
    </source>
</evidence>
<evidence type="ECO:0000313" key="8">
    <source>
        <dbReference type="Proteomes" id="UP001341840"/>
    </source>
</evidence>
<keyword evidence="2 6" id="KW-0812">Transmembrane</keyword>
<evidence type="ECO:0000256" key="4">
    <source>
        <dbReference type="ARBA" id="ARBA00023136"/>
    </source>
</evidence>
<dbReference type="InterPro" id="IPR005496">
    <property type="entry name" value="Integral_membrane_TerC"/>
</dbReference>
<evidence type="ECO:0000256" key="5">
    <source>
        <dbReference type="SAM" id="MobiDB-lite"/>
    </source>
</evidence>
<dbReference type="EMBL" id="JASCZI010181390">
    <property type="protein sequence ID" value="MED6182900.1"/>
    <property type="molecule type" value="Genomic_DNA"/>
</dbReference>
<keyword evidence="3 6" id="KW-1133">Transmembrane helix</keyword>
<keyword evidence="4 6" id="KW-0472">Membrane</keyword>
<gene>
    <name evidence="7" type="ORF">PIB30_033025</name>
</gene>
<evidence type="ECO:0000256" key="6">
    <source>
        <dbReference type="SAM" id="Phobius"/>
    </source>
</evidence>
<name>A0ABU6WEG5_9FABA</name>
<evidence type="ECO:0000256" key="1">
    <source>
        <dbReference type="ARBA" id="ARBA00004141"/>
    </source>
</evidence>
<comment type="subcellular location">
    <subcellularLocation>
        <location evidence="1">Membrane</location>
        <topology evidence="1">Multi-pass membrane protein</topology>
    </subcellularLocation>
</comment>
<dbReference type="Pfam" id="PF03741">
    <property type="entry name" value="TerC"/>
    <property type="match status" value="1"/>
</dbReference>
<feature type="transmembrane region" description="Helical" evidence="6">
    <location>
        <begin position="156"/>
        <end position="178"/>
    </location>
</feature>
<feature type="region of interest" description="Disordered" evidence="5">
    <location>
        <begin position="61"/>
        <end position="83"/>
    </location>
</feature>
<dbReference type="Proteomes" id="UP001341840">
    <property type="component" value="Unassembled WGS sequence"/>
</dbReference>
<feature type="transmembrane region" description="Helical" evidence="6">
    <location>
        <begin position="95"/>
        <end position="111"/>
    </location>
</feature>
<comment type="caution">
    <text evidence="7">The sequence shown here is derived from an EMBL/GenBank/DDBJ whole genome shotgun (WGS) entry which is preliminary data.</text>
</comment>
<dbReference type="PANTHER" id="PTHR30238">
    <property type="entry name" value="MEMBRANE BOUND PREDICTED REDOX MODULATOR"/>
    <property type="match status" value="1"/>
</dbReference>
<accession>A0ABU6WEG5</accession>
<reference evidence="7 8" key="1">
    <citation type="journal article" date="2023" name="Plants (Basel)">
        <title>Bridging the Gap: Combining Genomics and Transcriptomics Approaches to Understand Stylosanthes scabra, an Orphan Legume from the Brazilian Caatinga.</title>
        <authorList>
            <person name="Ferreira-Neto J.R.C."/>
            <person name="da Silva M.D."/>
            <person name="Binneck E."/>
            <person name="de Melo N.F."/>
            <person name="da Silva R.H."/>
            <person name="de Melo A.L.T.M."/>
            <person name="Pandolfi V."/>
            <person name="Bustamante F.O."/>
            <person name="Brasileiro-Vidal A.C."/>
            <person name="Benko-Iseppon A.M."/>
        </authorList>
    </citation>
    <scope>NUCLEOTIDE SEQUENCE [LARGE SCALE GENOMIC DNA]</scope>
    <source>
        <tissue evidence="7">Leaves</tissue>
    </source>
</reference>
<evidence type="ECO:0000313" key="7">
    <source>
        <dbReference type="EMBL" id="MED6182900.1"/>
    </source>
</evidence>
<keyword evidence="8" id="KW-1185">Reference proteome</keyword>
<dbReference type="PANTHER" id="PTHR30238:SF0">
    <property type="entry name" value="THYLAKOID MEMBRANE PROTEIN TERC, CHLOROPLASTIC"/>
    <property type="match status" value="1"/>
</dbReference>
<evidence type="ECO:0000256" key="2">
    <source>
        <dbReference type="ARBA" id="ARBA00022692"/>
    </source>
</evidence>
<protein>
    <recommendedName>
        <fullName evidence="9">Thylakoid membrane protein TERC, chloroplastic</fullName>
    </recommendedName>
</protein>
<sequence>MGTASVVQSPINYYHYANGNKTLTLRFRVKPSLPPSSPPSNFFPSLSSYNRRHRLAISCSKPPEAGRKSITPQPRHDVTPPQPHLQDYASSVRTVAFWVCTAVAFGVGLGFKDGIGKASEFFAGYVLEQSLSVDNLFVFVLIFKYFKVPVMYQSRVLSYGIAGAIFFRFTLIVLGTATLQRFEAVNLLLAAILIYSSFKLFASEEDESDLSNNFVVKTCQKFIPVTSYFDENKFITKQDGVWKGQTFWAGHTFASYCSSY</sequence>
<evidence type="ECO:0008006" key="9">
    <source>
        <dbReference type="Google" id="ProtNLM"/>
    </source>
</evidence>